<dbReference type="PANTHER" id="PTHR30213">
    <property type="entry name" value="INNER MEMBRANE PROTEIN YHJD"/>
    <property type="match status" value="1"/>
</dbReference>
<accession>A0A518E1I6</accession>
<feature type="transmembrane region" description="Helical" evidence="7">
    <location>
        <begin position="232"/>
        <end position="255"/>
    </location>
</feature>
<feature type="transmembrane region" description="Helical" evidence="7">
    <location>
        <begin position="157"/>
        <end position="180"/>
    </location>
</feature>
<feature type="region of interest" description="Disordered" evidence="6">
    <location>
        <begin position="320"/>
        <end position="349"/>
    </location>
</feature>
<keyword evidence="9" id="KW-1185">Reference proteome</keyword>
<evidence type="ECO:0000256" key="1">
    <source>
        <dbReference type="ARBA" id="ARBA00004651"/>
    </source>
</evidence>
<gene>
    <name evidence="8" type="ORF">Pla8534_58170</name>
</gene>
<name>A0A518E1I6_9BACT</name>
<dbReference type="InterPro" id="IPR017039">
    <property type="entry name" value="Virul_fac_BrkB"/>
</dbReference>
<dbReference type="GO" id="GO:0005886">
    <property type="term" value="C:plasma membrane"/>
    <property type="evidence" value="ECO:0007669"/>
    <property type="project" value="UniProtKB-SubCell"/>
</dbReference>
<feature type="transmembrane region" description="Helical" evidence="7">
    <location>
        <begin position="267"/>
        <end position="289"/>
    </location>
</feature>
<evidence type="ECO:0000256" key="5">
    <source>
        <dbReference type="ARBA" id="ARBA00023136"/>
    </source>
</evidence>
<comment type="subcellular location">
    <subcellularLocation>
        <location evidence="1">Cell membrane</location>
        <topology evidence="1">Multi-pass membrane protein</topology>
    </subcellularLocation>
</comment>
<reference evidence="8 9" key="1">
    <citation type="submission" date="2019-02" db="EMBL/GenBank/DDBJ databases">
        <title>Deep-cultivation of Planctomycetes and their phenomic and genomic characterization uncovers novel biology.</title>
        <authorList>
            <person name="Wiegand S."/>
            <person name="Jogler M."/>
            <person name="Boedeker C."/>
            <person name="Pinto D."/>
            <person name="Vollmers J."/>
            <person name="Rivas-Marin E."/>
            <person name="Kohn T."/>
            <person name="Peeters S.H."/>
            <person name="Heuer A."/>
            <person name="Rast P."/>
            <person name="Oberbeckmann S."/>
            <person name="Bunk B."/>
            <person name="Jeske O."/>
            <person name="Meyerdierks A."/>
            <person name="Storesund J.E."/>
            <person name="Kallscheuer N."/>
            <person name="Luecker S."/>
            <person name="Lage O.M."/>
            <person name="Pohl T."/>
            <person name="Merkel B.J."/>
            <person name="Hornburger P."/>
            <person name="Mueller R.-W."/>
            <person name="Bruemmer F."/>
            <person name="Labrenz M."/>
            <person name="Spormann A.M."/>
            <person name="Op den Camp H."/>
            <person name="Overmann J."/>
            <person name="Amann R."/>
            <person name="Jetten M.S.M."/>
            <person name="Mascher T."/>
            <person name="Medema M.H."/>
            <person name="Devos D.P."/>
            <person name="Kaster A.-K."/>
            <person name="Ovreas L."/>
            <person name="Rohde M."/>
            <person name="Galperin M.Y."/>
            <person name="Jogler C."/>
        </authorList>
    </citation>
    <scope>NUCLEOTIDE SEQUENCE [LARGE SCALE GENOMIC DNA]</scope>
    <source>
        <strain evidence="8 9">Pla85_3_4</strain>
    </source>
</reference>
<dbReference type="PIRSF" id="PIRSF035875">
    <property type="entry name" value="RNase_BN"/>
    <property type="match status" value="1"/>
</dbReference>
<dbReference type="EMBL" id="CP036433">
    <property type="protein sequence ID" value="QDU97958.1"/>
    <property type="molecule type" value="Genomic_DNA"/>
</dbReference>
<dbReference type="Pfam" id="PF03631">
    <property type="entry name" value="Virul_fac_BrkB"/>
    <property type="match status" value="1"/>
</dbReference>
<evidence type="ECO:0000256" key="6">
    <source>
        <dbReference type="SAM" id="MobiDB-lite"/>
    </source>
</evidence>
<keyword evidence="2" id="KW-1003">Cell membrane</keyword>
<keyword evidence="3 7" id="KW-0812">Transmembrane</keyword>
<dbReference type="AlphaFoldDB" id="A0A518E1I6"/>
<evidence type="ECO:0000256" key="3">
    <source>
        <dbReference type="ARBA" id="ARBA00022692"/>
    </source>
</evidence>
<feature type="transmembrane region" description="Helical" evidence="7">
    <location>
        <begin position="195"/>
        <end position="220"/>
    </location>
</feature>
<evidence type="ECO:0000256" key="4">
    <source>
        <dbReference type="ARBA" id="ARBA00022989"/>
    </source>
</evidence>
<evidence type="ECO:0000313" key="8">
    <source>
        <dbReference type="EMBL" id="QDU97958.1"/>
    </source>
</evidence>
<dbReference type="KEGG" id="lcre:Pla8534_58170"/>
<organism evidence="8 9">
    <name type="scientific">Lignipirellula cremea</name>
    <dbReference type="NCBI Taxonomy" id="2528010"/>
    <lineage>
        <taxon>Bacteria</taxon>
        <taxon>Pseudomonadati</taxon>
        <taxon>Planctomycetota</taxon>
        <taxon>Planctomycetia</taxon>
        <taxon>Pirellulales</taxon>
        <taxon>Pirellulaceae</taxon>
        <taxon>Lignipirellula</taxon>
    </lineage>
</organism>
<sequence>MQKLWRMTTAAVGDFLQDDCMGAAAGIAYYTIFSLPPLLVLIFGVANWCGVSQETMERIVTAQIGLPASFANRESGEGDQAGSGAFNLQQITSDQDGESKPGPLTWMGPGAKIVGLLLLFFSASGVFGHVQGALNRAWEVRPDPNRGGLWSFLSKRVMSFGIILVIAFLLLVSFVLTTLIDEIAALVVGRDPGGWGIAVGVLVNNLVAFVVTCVLFASMFKVLPDAKVAWRDIWFGAAATALLFIIGKSGLGWYLQRSDLGSSWGSAASSMIAILVYVYYTSLIVLLGAEITQAWAREFGGGIAPAEGAIRVVEQEHQIDEEGRQKTVAARDSHDTPDGEDARPDTSGVDEYLKIAAHRPEAD</sequence>
<dbReference type="Proteomes" id="UP000317648">
    <property type="component" value="Chromosome"/>
</dbReference>
<proteinExistence type="predicted"/>
<evidence type="ECO:0000313" key="9">
    <source>
        <dbReference type="Proteomes" id="UP000317648"/>
    </source>
</evidence>
<evidence type="ECO:0000256" key="7">
    <source>
        <dbReference type="SAM" id="Phobius"/>
    </source>
</evidence>
<protein>
    <submittedName>
        <fullName evidence="8">Uncharacterized protein</fullName>
    </submittedName>
</protein>
<keyword evidence="5 7" id="KW-0472">Membrane</keyword>
<keyword evidence="4 7" id="KW-1133">Transmembrane helix</keyword>
<feature type="transmembrane region" description="Helical" evidence="7">
    <location>
        <begin position="21"/>
        <end position="46"/>
    </location>
</feature>
<dbReference type="PANTHER" id="PTHR30213:SF1">
    <property type="entry name" value="INNER MEMBRANE PROTEIN YHJD"/>
    <property type="match status" value="1"/>
</dbReference>
<feature type="compositionally biased region" description="Basic and acidic residues" evidence="6">
    <location>
        <begin position="320"/>
        <end position="344"/>
    </location>
</feature>
<feature type="transmembrane region" description="Helical" evidence="7">
    <location>
        <begin position="113"/>
        <end position="136"/>
    </location>
</feature>
<evidence type="ECO:0000256" key="2">
    <source>
        <dbReference type="ARBA" id="ARBA00022475"/>
    </source>
</evidence>